<dbReference type="SUPFAM" id="SSF56672">
    <property type="entry name" value="DNA/RNA polymerases"/>
    <property type="match status" value="1"/>
</dbReference>
<feature type="domain" description="Reverse transcriptase" evidence="1">
    <location>
        <begin position="363"/>
        <end position="644"/>
    </location>
</feature>
<name>A0AAV2F0F2_9ROSI</name>
<dbReference type="InterPro" id="IPR012337">
    <property type="entry name" value="RNaseH-like_sf"/>
</dbReference>
<dbReference type="CDD" id="cd06222">
    <property type="entry name" value="RNase_H_like"/>
    <property type="match status" value="1"/>
</dbReference>
<dbReference type="InterPro" id="IPR044730">
    <property type="entry name" value="RNase_H-like_dom_plant"/>
</dbReference>
<feature type="domain" description="RNase H type-1" evidence="2">
    <location>
        <begin position="1098"/>
        <end position="1228"/>
    </location>
</feature>
<dbReference type="Proteomes" id="UP001497516">
    <property type="component" value="Chromosome 6"/>
</dbReference>
<evidence type="ECO:0000259" key="2">
    <source>
        <dbReference type="PROSITE" id="PS50879"/>
    </source>
</evidence>
<dbReference type="InterPro" id="IPR026960">
    <property type="entry name" value="RVT-Znf"/>
</dbReference>
<organism evidence="3 4">
    <name type="scientific">Linum trigynum</name>
    <dbReference type="NCBI Taxonomy" id="586398"/>
    <lineage>
        <taxon>Eukaryota</taxon>
        <taxon>Viridiplantae</taxon>
        <taxon>Streptophyta</taxon>
        <taxon>Embryophyta</taxon>
        <taxon>Tracheophyta</taxon>
        <taxon>Spermatophyta</taxon>
        <taxon>Magnoliopsida</taxon>
        <taxon>eudicotyledons</taxon>
        <taxon>Gunneridae</taxon>
        <taxon>Pentapetalae</taxon>
        <taxon>rosids</taxon>
        <taxon>fabids</taxon>
        <taxon>Malpighiales</taxon>
        <taxon>Linaceae</taxon>
        <taxon>Linum</taxon>
    </lineage>
</organism>
<sequence>MWDHLIQTSKDTNIPWLVTGDFNAYCLPEEKLGANSPASLRRCQRFCSWINQAELIDLGYSGPRFTWYRGETQATRKASRIDRSLCNVAWNSTFPNSSVQHLPKFHSDHLPLLTSVGNQHNTDYGNRDNFKFEAVWLTDNKFKDFLAANWNKEIPLQQALKEVTPKLQQWSKEVFGSVNRKKRRLLARLKGITDRLAVSFNPGLLKLQLKLEGELDWVLAQEEIVWFQRAKEKWATLGEQNTSYFHHQATRRKRRNKILALRNANGDWIDDQESLLNMVLNFYTTLYTEDGDQYEDLMPKNVFPRLQQEDSMALHRPYHISDIHKAIHDMKPYSAPGPDGYQAIFYQKFWPIVGKNLADMASSYFEIGEIPTETLDSTIVLIPKMEQPESPAQFRPICLNNVALKAITKAITNRLKPLMPKIVAPTQSGFIQGRQANDNILLLQETLHTLRRRKGKKGGLVIKIDLEKAYDRLRWDFIRDTLKEVGLASSLISRIMTCVERNKMRISWNGQLSNPIIPSRGVRQGDPLSPFLFILCMERLAHKIEQAVEAKLWKPLQLSKNGPKLSHLFFADDLVLFAEAEGSQIDIIKRCLDDFCSSSGQRVNHSKSAMFVSPNVRRDKAARLSSRAGINLTADLGRYLGITAINGRITKARYKELLLKIQNKLAAWKTRHLSMAARVTMVKAVTSNIAIYPMFSELLPVGVCKSIDRCNRSFIWGEEEDKTKLHSVAWEHLTQPRHQGGLGIRPTRRTNQAMLAKGAWKLITDDQSLWVEVLRKKYGRGKRDLQMLAKSKGSSHAWKSFAQTANLLRKGAAQNVKNGRKTNFWLDTWVLQEPLLAQATTEIPMETRQKKVADYWTESSGWKMEDLNQLLPIEVLNKIRAVKLDPLSTTEDKLFWKASANGVFNTSSAYKLEEQQQNNHSSFQWRKIWHLQVPERVRLFMWTAAKGRLTTNSIRKFRHLTSEDKCALCGTEIETNLHCLRDCSKIRRVWEKIVPITQQQQFFSANQEDWLKTNLESNENSGETGEWASFFALVSWYIWKHRNDYIFKAIRLSNYTLINYIVSKAKDWISTWKKAMETRDSLTKPAREEQLIGWSPPQPGWSKLNTDGAAQGNSGIITAGGVLRDSEGDWIAGFVCKIGTGSAILSELWGIHQGLELAWRKGIQFLILETDSKLAIELINKRSDPVHPHATLLDSIRRMLAQSWIVRLVHTYREGNRVADWLSKHSLVYPFGTYELDELPTDLERLLREDMIGISFPRQVIIDGSNE</sequence>
<dbReference type="AlphaFoldDB" id="A0AAV2F0F2"/>
<accession>A0AAV2F0F2</accession>
<evidence type="ECO:0000313" key="4">
    <source>
        <dbReference type="Proteomes" id="UP001497516"/>
    </source>
</evidence>
<dbReference type="PANTHER" id="PTHR31635">
    <property type="entry name" value="REVERSE TRANSCRIPTASE DOMAIN-CONTAINING PROTEIN-RELATED"/>
    <property type="match status" value="1"/>
</dbReference>
<dbReference type="EMBL" id="OZ034819">
    <property type="protein sequence ID" value="CAL1391382.1"/>
    <property type="molecule type" value="Genomic_DNA"/>
</dbReference>
<dbReference type="InterPro" id="IPR000477">
    <property type="entry name" value="RT_dom"/>
</dbReference>
<dbReference type="Pfam" id="PF13456">
    <property type="entry name" value="RVT_3"/>
    <property type="match status" value="1"/>
</dbReference>
<reference evidence="3 4" key="1">
    <citation type="submission" date="2024-04" db="EMBL/GenBank/DDBJ databases">
        <authorList>
            <person name="Fracassetti M."/>
        </authorList>
    </citation>
    <scope>NUCLEOTIDE SEQUENCE [LARGE SCALE GENOMIC DNA]</scope>
</reference>
<dbReference type="Pfam" id="PF13966">
    <property type="entry name" value="zf-RVT"/>
    <property type="match status" value="1"/>
</dbReference>
<dbReference type="GO" id="GO:0004523">
    <property type="term" value="F:RNA-DNA hybrid ribonuclease activity"/>
    <property type="evidence" value="ECO:0007669"/>
    <property type="project" value="InterPro"/>
</dbReference>
<dbReference type="PROSITE" id="PS50878">
    <property type="entry name" value="RT_POL"/>
    <property type="match status" value="1"/>
</dbReference>
<evidence type="ECO:0000313" key="3">
    <source>
        <dbReference type="EMBL" id="CAL1391382.1"/>
    </source>
</evidence>
<evidence type="ECO:0000259" key="1">
    <source>
        <dbReference type="PROSITE" id="PS50878"/>
    </source>
</evidence>
<gene>
    <name evidence="3" type="ORF">LTRI10_LOCUS32107</name>
</gene>
<proteinExistence type="predicted"/>
<dbReference type="Gene3D" id="3.60.10.10">
    <property type="entry name" value="Endonuclease/exonuclease/phosphatase"/>
    <property type="match status" value="1"/>
</dbReference>
<dbReference type="InterPro" id="IPR036397">
    <property type="entry name" value="RNaseH_sf"/>
</dbReference>
<dbReference type="InterPro" id="IPR043502">
    <property type="entry name" value="DNA/RNA_pol_sf"/>
</dbReference>
<dbReference type="Pfam" id="PF00078">
    <property type="entry name" value="RVT_1"/>
    <property type="match status" value="1"/>
</dbReference>
<dbReference type="Gene3D" id="3.30.420.10">
    <property type="entry name" value="Ribonuclease H-like superfamily/Ribonuclease H"/>
    <property type="match status" value="1"/>
</dbReference>
<keyword evidence="4" id="KW-1185">Reference proteome</keyword>
<dbReference type="SUPFAM" id="SSF53098">
    <property type="entry name" value="Ribonuclease H-like"/>
    <property type="match status" value="1"/>
</dbReference>
<dbReference type="PROSITE" id="PS50879">
    <property type="entry name" value="RNASE_H_1"/>
    <property type="match status" value="1"/>
</dbReference>
<dbReference type="SUPFAM" id="SSF56219">
    <property type="entry name" value="DNase I-like"/>
    <property type="match status" value="1"/>
</dbReference>
<dbReference type="InterPro" id="IPR036691">
    <property type="entry name" value="Endo/exonu/phosph_ase_sf"/>
</dbReference>
<dbReference type="GO" id="GO:0003676">
    <property type="term" value="F:nucleic acid binding"/>
    <property type="evidence" value="ECO:0007669"/>
    <property type="project" value="InterPro"/>
</dbReference>
<dbReference type="InterPro" id="IPR002156">
    <property type="entry name" value="RNaseH_domain"/>
</dbReference>
<dbReference type="PANTHER" id="PTHR31635:SF196">
    <property type="entry name" value="REVERSE TRANSCRIPTASE DOMAIN-CONTAINING PROTEIN-RELATED"/>
    <property type="match status" value="1"/>
</dbReference>
<dbReference type="CDD" id="cd01650">
    <property type="entry name" value="RT_nLTR_like"/>
    <property type="match status" value="1"/>
</dbReference>
<protein>
    <submittedName>
        <fullName evidence="3">Uncharacterized protein</fullName>
    </submittedName>
</protein>